<name>A0AC61RIA3_9BACT</name>
<proteinExistence type="predicted"/>
<evidence type="ECO:0000313" key="1">
    <source>
        <dbReference type="EMBL" id="TGY79377.1"/>
    </source>
</evidence>
<accession>A0AC61RIA3</accession>
<organism evidence="1 2">
    <name type="scientific">Lepagella muris</name>
    <dbReference type="NCBI Taxonomy" id="3032870"/>
    <lineage>
        <taxon>Bacteria</taxon>
        <taxon>Pseudomonadati</taxon>
        <taxon>Bacteroidota</taxon>
        <taxon>Bacteroidia</taxon>
        <taxon>Bacteroidales</taxon>
        <taxon>Muribaculaceae</taxon>
        <taxon>Lepagella</taxon>
    </lineage>
</organism>
<reference evidence="1" key="1">
    <citation type="submission" date="2019-04" db="EMBL/GenBank/DDBJ databases">
        <title>Microbes associate with the intestines of laboratory mice.</title>
        <authorList>
            <person name="Navarre W."/>
            <person name="Wong E."/>
            <person name="Huang K."/>
            <person name="Tropini C."/>
            <person name="Ng K."/>
            <person name="Yu B."/>
        </authorList>
    </citation>
    <scope>NUCLEOTIDE SEQUENCE</scope>
    <source>
        <strain evidence="1">NM04_E33</strain>
    </source>
</reference>
<evidence type="ECO:0000313" key="2">
    <source>
        <dbReference type="Proteomes" id="UP000306319"/>
    </source>
</evidence>
<sequence>MDIQIKPIVTEKATAYSEKQNCYTFAVSPDANKFQIKDVVEKLYNVRVVKVNTALYAGKRKQRYTKGGLISGQKPSFKKAYVTVAEGQTIDYYSNI</sequence>
<keyword evidence="1" id="KW-0687">Ribonucleoprotein</keyword>
<comment type="caution">
    <text evidence="1">The sequence shown here is derived from an EMBL/GenBank/DDBJ whole genome shotgun (WGS) entry which is preliminary data.</text>
</comment>
<keyword evidence="2" id="KW-1185">Reference proteome</keyword>
<protein>
    <submittedName>
        <fullName evidence="1">50S ribosomal protein L23</fullName>
    </submittedName>
</protein>
<gene>
    <name evidence="1" type="ORF">E5331_06805</name>
</gene>
<dbReference type="EMBL" id="SRYB01000007">
    <property type="protein sequence ID" value="TGY79377.1"/>
    <property type="molecule type" value="Genomic_DNA"/>
</dbReference>
<dbReference type="Proteomes" id="UP000306319">
    <property type="component" value="Unassembled WGS sequence"/>
</dbReference>
<keyword evidence="1" id="KW-0689">Ribosomal protein</keyword>